<dbReference type="EMBL" id="JAPCWZ010000006">
    <property type="protein sequence ID" value="KAK8859241.1"/>
    <property type="molecule type" value="Genomic_DNA"/>
</dbReference>
<keyword evidence="3" id="KW-0472">Membrane</keyword>
<feature type="transmembrane region" description="Helical" evidence="3">
    <location>
        <begin position="284"/>
        <end position="309"/>
    </location>
</feature>
<name>A0ABR2I8T3_9PEZI</name>
<feature type="region of interest" description="Disordered" evidence="2">
    <location>
        <begin position="1"/>
        <end position="57"/>
    </location>
</feature>
<evidence type="ECO:0000259" key="4">
    <source>
        <dbReference type="PROSITE" id="PS50850"/>
    </source>
</evidence>
<dbReference type="CDD" id="cd17324">
    <property type="entry name" value="MFS_NepI_like"/>
    <property type="match status" value="1"/>
</dbReference>
<feature type="transmembrane region" description="Helical" evidence="3">
    <location>
        <begin position="126"/>
        <end position="143"/>
    </location>
</feature>
<feature type="compositionally biased region" description="Polar residues" evidence="2">
    <location>
        <begin position="487"/>
        <end position="515"/>
    </location>
</feature>
<evidence type="ECO:0000313" key="6">
    <source>
        <dbReference type="Proteomes" id="UP001390339"/>
    </source>
</evidence>
<sequence length="549" mass="59841">MSKEKESRTEDEAPLRVRDLARDSGATREEESKHAVTSQSHDPRASQTQIGGGEDGATNKATIWTILDYWKPQRCRYDPKNPPQFTLATNILLGFAGTFTVANLYYPQPILNLIADEFNVSYERSSLVATLSQAGYAVGLLFVCPLGDKVPRRPFVLLLVCITATVWLGLCLTKSFDVFIALSFICGVGTVTPQIMLPLVGDLAAPEKRAASLSVVVSGLAMGLLIARVLSGIVANYTSWRNIYWLAFGAQYTVLVLLFFFLPDYPAKDAELRYFRLLSDIFKMVVTEPLLLQACLSGFLLSAAFTSFWTTLTFLLASPPYSFSSLEIGLFAFIGIAVIALGPLWSRLITDRFVPLFSVVLGLSFEFVGIVIGTFIGKFTIAGPIVQAITMDTGANFAHTANRSNVYNLDPKARNRVNTAYMVFCFAGQLTGTAVGNRLYAQGGWVWSGGCNIAFIGAAILICFARGPRESGWLGWHGGWNIRRGDQTPNASDAQQQHLSQNISDTETAIETSGSLREGSIREEGTTFAADGGGRCHGTVKNHVDNSRP</sequence>
<comment type="caution">
    <text evidence="5">The sequence shown here is derived from an EMBL/GenBank/DDBJ whole genome shotgun (WGS) entry which is preliminary data.</text>
</comment>
<feature type="transmembrane region" description="Helical" evidence="3">
    <location>
        <begin position="155"/>
        <end position="172"/>
    </location>
</feature>
<dbReference type="Proteomes" id="UP001390339">
    <property type="component" value="Unassembled WGS sequence"/>
</dbReference>
<dbReference type="PANTHER" id="PTHR42910">
    <property type="entry name" value="TRANSPORTER SCO4007-RELATED"/>
    <property type="match status" value="1"/>
</dbReference>
<dbReference type="SUPFAM" id="SSF103473">
    <property type="entry name" value="MFS general substrate transporter"/>
    <property type="match status" value="1"/>
</dbReference>
<evidence type="ECO:0000256" key="1">
    <source>
        <dbReference type="ARBA" id="ARBA00004141"/>
    </source>
</evidence>
<dbReference type="InterPro" id="IPR036259">
    <property type="entry name" value="MFS_trans_sf"/>
</dbReference>
<feature type="transmembrane region" description="Helical" evidence="3">
    <location>
        <begin position="243"/>
        <end position="263"/>
    </location>
</feature>
<feature type="compositionally biased region" description="Basic and acidic residues" evidence="2">
    <location>
        <begin position="1"/>
        <end position="34"/>
    </location>
</feature>
<dbReference type="Gene3D" id="1.20.1250.20">
    <property type="entry name" value="MFS general substrate transporter like domains"/>
    <property type="match status" value="1"/>
</dbReference>
<evidence type="ECO:0000313" key="5">
    <source>
        <dbReference type="EMBL" id="KAK8859241.1"/>
    </source>
</evidence>
<feature type="region of interest" description="Disordered" evidence="2">
    <location>
        <begin position="485"/>
        <end position="520"/>
    </location>
</feature>
<feature type="compositionally biased region" description="Polar residues" evidence="2">
    <location>
        <begin position="35"/>
        <end position="49"/>
    </location>
</feature>
<evidence type="ECO:0000256" key="2">
    <source>
        <dbReference type="SAM" id="MobiDB-lite"/>
    </source>
</evidence>
<accession>A0ABR2I8T3</accession>
<dbReference type="InterPro" id="IPR011701">
    <property type="entry name" value="MFS"/>
</dbReference>
<feature type="transmembrane region" description="Helical" evidence="3">
    <location>
        <begin position="213"/>
        <end position="237"/>
    </location>
</feature>
<dbReference type="PROSITE" id="PS50850">
    <property type="entry name" value="MFS"/>
    <property type="match status" value="1"/>
</dbReference>
<comment type="subcellular location">
    <subcellularLocation>
        <location evidence="1">Membrane</location>
        <topology evidence="1">Multi-pass membrane protein</topology>
    </subcellularLocation>
</comment>
<keyword evidence="6" id="KW-1185">Reference proteome</keyword>
<dbReference type="PANTHER" id="PTHR42910:SF1">
    <property type="entry name" value="MAJOR FACILITATOR SUPERFAMILY (MFS) PROFILE DOMAIN-CONTAINING PROTEIN"/>
    <property type="match status" value="1"/>
</dbReference>
<feature type="transmembrane region" description="Helical" evidence="3">
    <location>
        <begin position="353"/>
        <end position="376"/>
    </location>
</feature>
<organism evidence="5 6">
    <name type="scientific">Apiospora arundinis</name>
    <dbReference type="NCBI Taxonomy" id="335852"/>
    <lineage>
        <taxon>Eukaryota</taxon>
        <taxon>Fungi</taxon>
        <taxon>Dikarya</taxon>
        <taxon>Ascomycota</taxon>
        <taxon>Pezizomycotina</taxon>
        <taxon>Sordariomycetes</taxon>
        <taxon>Xylariomycetidae</taxon>
        <taxon>Amphisphaeriales</taxon>
        <taxon>Apiosporaceae</taxon>
        <taxon>Apiospora</taxon>
    </lineage>
</organism>
<feature type="domain" description="Major facilitator superfamily (MFS) profile" evidence="4">
    <location>
        <begin position="86"/>
        <end position="469"/>
    </location>
</feature>
<feature type="transmembrane region" description="Helical" evidence="3">
    <location>
        <begin position="178"/>
        <end position="201"/>
    </location>
</feature>
<evidence type="ECO:0000256" key="3">
    <source>
        <dbReference type="SAM" id="Phobius"/>
    </source>
</evidence>
<proteinExistence type="predicted"/>
<keyword evidence="3" id="KW-0812">Transmembrane</keyword>
<dbReference type="InterPro" id="IPR020846">
    <property type="entry name" value="MFS_dom"/>
</dbReference>
<feature type="transmembrane region" description="Helical" evidence="3">
    <location>
        <begin position="85"/>
        <end position="106"/>
    </location>
</feature>
<dbReference type="Pfam" id="PF07690">
    <property type="entry name" value="MFS_1"/>
    <property type="match status" value="1"/>
</dbReference>
<feature type="transmembrane region" description="Helical" evidence="3">
    <location>
        <begin position="321"/>
        <end position="341"/>
    </location>
</feature>
<protein>
    <submittedName>
        <fullName evidence="5">MFS general substrate transporter</fullName>
    </submittedName>
</protein>
<feature type="transmembrane region" description="Helical" evidence="3">
    <location>
        <begin position="445"/>
        <end position="465"/>
    </location>
</feature>
<keyword evidence="3" id="KW-1133">Transmembrane helix</keyword>
<gene>
    <name evidence="5" type="ORF">PGQ11_009975</name>
</gene>
<reference evidence="5 6" key="1">
    <citation type="journal article" date="2024" name="IMA Fungus">
        <title>Apiospora arundinis, a panoply of carbohydrate-active enzymes and secondary metabolites.</title>
        <authorList>
            <person name="Sorensen T."/>
            <person name="Petersen C."/>
            <person name="Muurmann A.T."/>
            <person name="Christiansen J.V."/>
            <person name="Brundto M.L."/>
            <person name="Overgaard C.K."/>
            <person name="Boysen A.T."/>
            <person name="Wollenberg R.D."/>
            <person name="Larsen T.O."/>
            <person name="Sorensen J.L."/>
            <person name="Nielsen K.L."/>
            <person name="Sondergaard T.E."/>
        </authorList>
    </citation>
    <scope>NUCLEOTIDE SEQUENCE [LARGE SCALE GENOMIC DNA]</scope>
    <source>
        <strain evidence="5 6">AAU 773</strain>
    </source>
</reference>